<reference evidence="6 7" key="1">
    <citation type="submission" date="2018-09" db="EMBL/GenBank/DDBJ databases">
        <title>Profundibacter amoris BAR1 gen. nov., sp. nov., a new member of the Roseobacter clade isolated at Lokis Castle Vent Field on the Arctic Mid-Oceanic Ridge.</title>
        <authorList>
            <person name="Le Moine Bauer S."/>
            <person name="Sjoeberg A.G."/>
            <person name="L'Haridon S."/>
            <person name="Stokke R."/>
            <person name="Roalkvam I."/>
            <person name="Steen I.H."/>
            <person name="Dahle H."/>
        </authorList>
    </citation>
    <scope>NUCLEOTIDE SEQUENCE [LARGE SCALE GENOMIC DNA]</scope>
    <source>
        <strain evidence="6 7">BAR1</strain>
    </source>
</reference>
<keyword evidence="7" id="KW-1185">Reference proteome</keyword>
<dbReference type="Gene3D" id="2.150.10.10">
    <property type="entry name" value="Serralysin-like metalloprotease, C-terminal"/>
    <property type="match status" value="1"/>
</dbReference>
<dbReference type="Pfam" id="PF00353">
    <property type="entry name" value="HemolysinCabind"/>
    <property type="match status" value="1"/>
</dbReference>
<dbReference type="InterPro" id="IPR011049">
    <property type="entry name" value="Serralysin-like_metalloprot_C"/>
</dbReference>
<dbReference type="SUPFAM" id="SSF51120">
    <property type="entry name" value="beta-Roll"/>
    <property type="match status" value="1"/>
</dbReference>
<dbReference type="InterPro" id="IPR013858">
    <property type="entry name" value="Peptidase_M10B_C"/>
</dbReference>
<proteinExistence type="predicted"/>
<organism evidence="6 7">
    <name type="scientific">Profundibacter amoris</name>
    <dbReference type="NCBI Taxonomy" id="2171755"/>
    <lineage>
        <taxon>Bacteria</taxon>
        <taxon>Pseudomonadati</taxon>
        <taxon>Pseudomonadota</taxon>
        <taxon>Alphaproteobacteria</taxon>
        <taxon>Rhodobacterales</taxon>
        <taxon>Paracoccaceae</taxon>
        <taxon>Profundibacter</taxon>
    </lineage>
</organism>
<evidence type="ECO:0000256" key="1">
    <source>
        <dbReference type="ARBA" id="ARBA00001913"/>
    </source>
</evidence>
<dbReference type="PRINTS" id="PR00313">
    <property type="entry name" value="CABNDNGRPT"/>
</dbReference>
<dbReference type="EMBL" id="CP032125">
    <property type="protein sequence ID" value="AXX99897.1"/>
    <property type="molecule type" value="Genomic_DNA"/>
</dbReference>
<dbReference type="KEGG" id="pamo:BAR1_17060"/>
<keyword evidence="3" id="KW-0964">Secreted</keyword>
<dbReference type="Proteomes" id="UP000261704">
    <property type="component" value="Chromosome"/>
</dbReference>
<comment type="cofactor">
    <cofactor evidence="1">
        <name>Ca(2+)</name>
        <dbReference type="ChEBI" id="CHEBI:29108"/>
    </cofactor>
</comment>
<dbReference type="OrthoDB" id="9342475at2"/>
<evidence type="ECO:0000259" key="5">
    <source>
        <dbReference type="Pfam" id="PF08548"/>
    </source>
</evidence>
<protein>
    <recommendedName>
        <fullName evidence="5">Peptidase M10 serralysin C-terminal domain-containing protein</fullName>
    </recommendedName>
</protein>
<dbReference type="InterPro" id="IPR018511">
    <property type="entry name" value="Hemolysin-typ_Ca-bd_CS"/>
</dbReference>
<evidence type="ECO:0000256" key="2">
    <source>
        <dbReference type="ARBA" id="ARBA00004613"/>
    </source>
</evidence>
<feature type="domain" description="Peptidase M10 serralysin C-terminal" evidence="5">
    <location>
        <begin position="326"/>
        <end position="369"/>
    </location>
</feature>
<evidence type="ECO:0000256" key="4">
    <source>
        <dbReference type="ARBA" id="ARBA00022737"/>
    </source>
</evidence>
<comment type="subcellular location">
    <subcellularLocation>
        <location evidence="2">Secreted</location>
    </subcellularLocation>
</comment>
<evidence type="ECO:0000313" key="7">
    <source>
        <dbReference type="Proteomes" id="UP000261704"/>
    </source>
</evidence>
<dbReference type="InterPro" id="IPR001343">
    <property type="entry name" value="Hemolysn_Ca-bd"/>
</dbReference>
<gene>
    <name evidence="6" type="ORF">BAR1_17060</name>
</gene>
<dbReference type="Pfam" id="PF08548">
    <property type="entry name" value="Peptidase_M10_C"/>
    <property type="match status" value="1"/>
</dbReference>
<sequence length="418" mass="43274">MIGTDLLVAELGSSHLERYSFDAGGSLFNPAPASYGGGTPVLTPQITSLSVGATTFVVTGGGAGGPEGLNIYEVQGGTFVHRDTVTDHIKVTVGDIADLINVTVDGTTYLVAGSTAEGGISTFTIDASGNAHLVDAIGAKEGLWLSGLDSMTATEANGTSYIIVASTLSSSISVVRINPMGVLYVTDHITDTLGTRFDNVDAIDSFTVNGRGFIVAGGSDDGLTLLEIMPDGKLLEHDSIENQNGWTLENITAIQTAVFNGEVQVFAAGSRMSGIMQFTIPTDTLATPINGDSSNNTLSGTALDDLIYGEAGNDTLYGNGGDDILFGGSGLDQLYGGAGADVFIIDSSPDQDQIRDFELGLDRIDLSRWGMVYDPSDLTITSHAGGATIQFGDLSLDIMTDDGSTLTAADLTADSFVF</sequence>
<evidence type="ECO:0000313" key="6">
    <source>
        <dbReference type="EMBL" id="AXX99897.1"/>
    </source>
</evidence>
<dbReference type="GO" id="GO:0005509">
    <property type="term" value="F:calcium ion binding"/>
    <property type="evidence" value="ECO:0007669"/>
    <property type="project" value="InterPro"/>
</dbReference>
<dbReference type="AlphaFoldDB" id="A0A347UM19"/>
<evidence type="ECO:0000256" key="3">
    <source>
        <dbReference type="ARBA" id="ARBA00022525"/>
    </source>
</evidence>
<dbReference type="PROSITE" id="PS00330">
    <property type="entry name" value="HEMOLYSIN_CALCIUM"/>
    <property type="match status" value="2"/>
</dbReference>
<accession>A0A347UM19</accession>
<name>A0A347UM19_9RHOB</name>
<keyword evidence="4" id="KW-0677">Repeat</keyword>
<dbReference type="GO" id="GO:0005615">
    <property type="term" value="C:extracellular space"/>
    <property type="evidence" value="ECO:0007669"/>
    <property type="project" value="InterPro"/>
</dbReference>